<gene>
    <name evidence="1" type="ORF">F0A16_20870</name>
</gene>
<keyword evidence="2" id="KW-1185">Reference proteome</keyword>
<name>A0A640W744_9GAMM</name>
<reference evidence="1 2" key="1">
    <citation type="submission" date="2019-08" db="EMBL/GenBank/DDBJ databases">
        <title>Bioinformatics analysis of the strain L3 and L5.</title>
        <authorList>
            <person name="Li X."/>
        </authorList>
    </citation>
    <scope>NUCLEOTIDE SEQUENCE [LARGE SCALE GENOMIC DNA]</scope>
    <source>
        <strain evidence="1 2">L3</strain>
    </source>
</reference>
<proteinExistence type="predicted"/>
<dbReference type="Pfam" id="PF05655">
    <property type="entry name" value="AvrD"/>
    <property type="match status" value="1"/>
</dbReference>
<protein>
    <submittedName>
        <fullName evidence="1">Uncharacterized protein</fullName>
    </submittedName>
</protein>
<evidence type="ECO:0000313" key="2">
    <source>
        <dbReference type="Proteomes" id="UP000466024"/>
    </source>
</evidence>
<dbReference type="EMBL" id="VTPX01000023">
    <property type="protein sequence ID" value="KAA0015346.1"/>
    <property type="molecule type" value="Genomic_DNA"/>
</dbReference>
<evidence type="ECO:0000313" key="1">
    <source>
        <dbReference type="EMBL" id="KAA0015346.1"/>
    </source>
</evidence>
<dbReference type="RefSeq" id="WP_149437895.1">
    <property type="nucleotide sequence ID" value="NZ_VTPX01000023.1"/>
</dbReference>
<accession>A0A640W744</accession>
<sequence>MKVFADADAYLGSSEFRFFSSGYKKVSYELSDEVVRNYDYSAKLKLVYPEDWSVKKENKLPPHLSSIDVILMSTRSCDKILASRNKESFEITQIKIRASREPLENLNSVRVTFEVMSESEHTVMLSGKVGNMSVALEVINKDRSDLQLSSNFSVEGFKHSRQSIENIRLKNKGGLKFQAQR</sequence>
<dbReference type="Proteomes" id="UP000466024">
    <property type="component" value="Unassembled WGS sequence"/>
</dbReference>
<dbReference type="AlphaFoldDB" id="A0A640W744"/>
<dbReference type="InterPro" id="IPR008799">
    <property type="entry name" value="Pseudomon_AvrD"/>
</dbReference>
<comment type="caution">
    <text evidence="1">The sequence shown here is derived from an EMBL/GenBank/DDBJ whole genome shotgun (WGS) entry which is preliminary data.</text>
</comment>
<organism evidence="1 2">
    <name type="scientific">Salinicola corii</name>
    <dbReference type="NCBI Taxonomy" id="2606937"/>
    <lineage>
        <taxon>Bacteria</taxon>
        <taxon>Pseudomonadati</taxon>
        <taxon>Pseudomonadota</taxon>
        <taxon>Gammaproteobacteria</taxon>
        <taxon>Oceanospirillales</taxon>
        <taxon>Halomonadaceae</taxon>
        <taxon>Salinicola</taxon>
    </lineage>
</organism>